<evidence type="ECO:0000313" key="6">
    <source>
        <dbReference type="Proteomes" id="UP001649230"/>
    </source>
</evidence>
<keyword evidence="3" id="KW-0804">Transcription</keyword>
<dbReference type="PRINTS" id="PR00038">
    <property type="entry name" value="HTHLUXR"/>
</dbReference>
<proteinExistence type="predicted"/>
<accession>A0ABY3SPV3</accession>
<evidence type="ECO:0000313" key="5">
    <source>
        <dbReference type="EMBL" id="UJF36082.1"/>
    </source>
</evidence>
<keyword evidence="2" id="KW-0238">DNA-binding</keyword>
<feature type="domain" description="HTH luxR-type" evidence="4">
    <location>
        <begin position="75"/>
        <end position="133"/>
    </location>
</feature>
<sequence>MSMTKVRLTIDSQAEGERDKAMIADLHEIVVAHVLRMNIQDAVKVTIEYEGPSRRRSMIGAENLEAAAGNQEEKPLGLSERQLQIAEMLCNHYSMKRIAEELYVSVNTVKKHIQNMKKTLQIERSGADFIFLLKELLYQVV</sequence>
<dbReference type="InterPro" id="IPR016032">
    <property type="entry name" value="Sig_transdc_resp-reg_C-effctor"/>
</dbReference>
<dbReference type="PANTHER" id="PTHR44688">
    <property type="entry name" value="DNA-BINDING TRANSCRIPTIONAL ACTIVATOR DEVR_DOSR"/>
    <property type="match status" value="1"/>
</dbReference>
<reference evidence="5 6" key="1">
    <citation type="journal article" date="2024" name="Int. J. Syst. Evol. Microbiol.">
        <title>Paenibacillus hexagrammi sp. nov., a novel bacterium isolated from the gut content of Hexagrammos agrammus.</title>
        <authorList>
            <person name="Jung H.K."/>
            <person name="Kim D.G."/>
            <person name="Zin H."/>
            <person name="Park J."/>
            <person name="Jung H."/>
            <person name="Kim Y.O."/>
            <person name="Kong H.J."/>
            <person name="Kim J.W."/>
            <person name="Kim Y.S."/>
        </authorList>
    </citation>
    <scope>NUCLEOTIDE SEQUENCE [LARGE SCALE GENOMIC DNA]</scope>
    <source>
        <strain evidence="5 6">YPD9-1</strain>
    </source>
</reference>
<organism evidence="5 6">
    <name type="scientific">Paenibacillus hexagrammi</name>
    <dbReference type="NCBI Taxonomy" id="2908839"/>
    <lineage>
        <taxon>Bacteria</taxon>
        <taxon>Bacillati</taxon>
        <taxon>Bacillota</taxon>
        <taxon>Bacilli</taxon>
        <taxon>Bacillales</taxon>
        <taxon>Paenibacillaceae</taxon>
        <taxon>Paenibacillus</taxon>
    </lineage>
</organism>
<dbReference type="Gene3D" id="1.10.10.10">
    <property type="entry name" value="Winged helix-like DNA-binding domain superfamily/Winged helix DNA-binding domain"/>
    <property type="match status" value="1"/>
</dbReference>
<evidence type="ECO:0000259" key="4">
    <source>
        <dbReference type="SMART" id="SM00421"/>
    </source>
</evidence>
<gene>
    <name evidence="5" type="ORF">L0M14_14005</name>
</gene>
<dbReference type="SUPFAM" id="SSF46894">
    <property type="entry name" value="C-terminal effector domain of the bipartite response regulators"/>
    <property type="match status" value="1"/>
</dbReference>
<dbReference type="InterPro" id="IPR036388">
    <property type="entry name" value="WH-like_DNA-bd_sf"/>
</dbReference>
<dbReference type="SMART" id="SM00421">
    <property type="entry name" value="HTH_LUXR"/>
    <property type="match status" value="1"/>
</dbReference>
<name>A0ABY3SPV3_9BACL</name>
<keyword evidence="6" id="KW-1185">Reference proteome</keyword>
<dbReference type="PANTHER" id="PTHR44688:SF16">
    <property type="entry name" value="DNA-BINDING TRANSCRIPTIONAL ACTIVATOR DEVR_DOSR"/>
    <property type="match status" value="1"/>
</dbReference>
<keyword evidence="1" id="KW-0805">Transcription regulation</keyword>
<evidence type="ECO:0000256" key="2">
    <source>
        <dbReference type="ARBA" id="ARBA00023125"/>
    </source>
</evidence>
<dbReference type="Pfam" id="PF00196">
    <property type="entry name" value="GerE"/>
    <property type="match status" value="1"/>
</dbReference>
<evidence type="ECO:0000256" key="1">
    <source>
        <dbReference type="ARBA" id="ARBA00023015"/>
    </source>
</evidence>
<evidence type="ECO:0000256" key="3">
    <source>
        <dbReference type="ARBA" id="ARBA00023163"/>
    </source>
</evidence>
<dbReference type="RefSeq" id="WP_235122637.1">
    <property type="nucleotide sequence ID" value="NZ_CP090978.1"/>
</dbReference>
<protein>
    <submittedName>
        <fullName evidence="5">LuxR C-terminal-related transcriptional regulator</fullName>
    </submittedName>
</protein>
<dbReference type="InterPro" id="IPR000792">
    <property type="entry name" value="Tscrpt_reg_LuxR_C"/>
</dbReference>
<dbReference type="EMBL" id="CP090978">
    <property type="protein sequence ID" value="UJF36082.1"/>
    <property type="molecule type" value="Genomic_DNA"/>
</dbReference>
<dbReference type="Proteomes" id="UP001649230">
    <property type="component" value="Chromosome"/>
</dbReference>